<dbReference type="AlphaFoldDB" id="X0Z789"/>
<dbReference type="EMBL" id="BART01006531">
    <property type="protein sequence ID" value="GAG65260.1"/>
    <property type="molecule type" value="Genomic_DNA"/>
</dbReference>
<feature type="non-terminal residue" evidence="1">
    <location>
        <position position="1"/>
    </location>
</feature>
<sequence length="514" mass="57288">VEITKMGLEPPIDATLSKVEAKVDIPEEEYGGVLDQIGDKDGDEHWDADAPLFGTWFFNQDRAGGIGDYLGDPDIVDLRQRIDNLVCGTWTPLAESYFEILHYFSQDDAYYDGGNYSENPGGVHDPYYDKHLHEMAWCRRSFVLLLTDGASTQDQEIPDIDISMPGCTGLQNYYDGINPTLPDNGTDYLDDVTLYGHINDLRPDAGPWGGRILEGMQEITVYIIYAFGSDQQAVDLLISAAKTGGFDDKNGNNLPDLQEEWDEDGDSIPDNYFQVTNGYELESSIMSAIAEMLESITSGSAVGVVAMGSSAGGGTAQAQFWPRKTFGKTDELTWIGTVNSYWLDPFGHIREDTNEDAVMHLQNDYVLSMQYDVAKNNVMVYIIHDVDGTGDPDQFDTLRQVPIEQVKSIWDAGKMLYDMSPADRVIGTFVDLDQDGFVDAGEKRFFDFPQDAFLREYLGCETVEEADTIIGWIRGYDIPGKRSRTTGGKVWKLSDIINSGASAIQKPLERYDFI</sequence>
<name>X0Z789_9ZZZZ</name>
<gene>
    <name evidence="1" type="ORF">S01H4_14901</name>
</gene>
<feature type="non-terminal residue" evidence="1">
    <location>
        <position position="514"/>
    </location>
</feature>
<proteinExistence type="predicted"/>
<evidence type="ECO:0000313" key="1">
    <source>
        <dbReference type="EMBL" id="GAG65260.1"/>
    </source>
</evidence>
<comment type="caution">
    <text evidence="1">The sequence shown here is derived from an EMBL/GenBank/DDBJ whole genome shotgun (WGS) entry which is preliminary data.</text>
</comment>
<accession>X0Z789</accession>
<protein>
    <recommendedName>
        <fullName evidence="2">VWFA domain-containing protein</fullName>
    </recommendedName>
</protein>
<organism evidence="1">
    <name type="scientific">marine sediment metagenome</name>
    <dbReference type="NCBI Taxonomy" id="412755"/>
    <lineage>
        <taxon>unclassified sequences</taxon>
        <taxon>metagenomes</taxon>
        <taxon>ecological metagenomes</taxon>
    </lineage>
</organism>
<reference evidence="1" key="1">
    <citation type="journal article" date="2014" name="Front. Microbiol.">
        <title>High frequency of phylogenetically diverse reductive dehalogenase-homologous genes in deep subseafloor sedimentary metagenomes.</title>
        <authorList>
            <person name="Kawai M."/>
            <person name="Futagami T."/>
            <person name="Toyoda A."/>
            <person name="Takaki Y."/>
            <person name="Nishi S."/>
            <person name="Hori S."/>
            <person name="Arai W."/>
            <person name="Tsubouchi T."/>
            <person name="Morono Y."/>
            <person name="Uchiyama I."/>
            <person name="Ito T."/>
            <person name="Fujiyama A."/>
            <person name="Inagaki F."/>
            <person name="Takami H."/>
        </authorList>
    </citation>
    <scope>NUCLEOTIDE SEQUENCE</scope>
    <source>
        <strain evidence="1">Expedition CK06-06</strain>
    </source>
</reference>
<evidence type="ECO:0008006" key="2">
    <source>
        <dbReference type="Google" id="ProtNLM"/>
    </source>
</evidence>